<comment type="caution">
    <text evidence="3">The sequence shown here is derived from an EMBL/GenBank/DDBJ whole genome shotgun (WGS) entry which is preliminary data.</text>
</comment>
<dbReference type="SMART" id="SM00635">
    <property type="entry name" value="BID_2"/>
    <property type="match status" value="2"/>
</dbReference>
<dbReference type="Gene3D" id="1.20.1270.90">
    <property type="entry name" value="AF1782-like"/>
    <property type="match status" value="2"/>
</dbReference>
<dbReference type="SUPFAM" id="SSF51126">
    <property type="entry name" value="Pectin lyase-like"/>
    <property type="match status" value="1"/>
</dbReference>
<dbReference type="Gene3D" id="2.60.120.260">
    <property type="entry name" value="Galactose-binding domain-like"/>
    <property type="match status" value="1"/>
</dbReference>
<dbReference type="SUPFAM" id="SSF49373">
    <property type="entry name" value="Invasin/intimin cell-adhesion fragments"/>
    <property type="match status" value="2"/>
</dbReference>
<dbReference type="InterPro" id="IPR003305">
    <property type="entry name" value="CenC_carb-bd"/>
</dbReference>
<dbReference type="Gene3D" id="2.160.20.10">
    <property type="entry name" value="Single-stranded right-handed beta-helix, Pectin lyase-like"/>
    <property type="match status" value="2"/>
</dbReference>
<accession>A0A927GUU9</accession>
<dbReference type="InterPro" id="IPR012334">
    <property type="entry name" value="Pectin_lyas_fold"/>
</dbReference>
<evidence type="ECO:0000259" key="2">
    <source>
        <dbReference type="SMART" id="SM00635"/>
    </source>
</evidence>
<dbReference type="InterPro" id="IPR048482">
    <property type="entry name" value="GH141_ins"/>
</dbReference>
<dbReference type="InterPro" id="IPR011050">
    <property type="entry name" value="Pectin_lyase_fold/virulence"/>
</dbReference>
<dbReference type="PANTHER" id="PTHR36453:SF1">
    <property type="entry name" value="RIGHT HANDED BETA HELIX DOMAIN-CONTAINING PROTEIN"/>
    <property type="match status" value="1"/>
</dbReference>
<dbReference type="Pfam" id="PF07554">
    <property type="entry name" value="FIVAR"/>
    <property type="match status" value="1"/>
</dbReference>
<dbReference type="Gene3D" id="2.60.40.1080">
    <property type="match status" value="2"/>
</dbReference>
<feature type="domain" description="BIG2" evidence="2">
    <location>
        <begin position="1142"/>
        <end position="1216"/>
    </location>
</feature>
<evidence type="ECO:0000313" key="3">
    <source>
        <dbReference type="EMBL" id="MBD2848087.1"/>
    </source>
</evidence>
<dbReference type="SUPFAM" id="SSF49785">
    <property type="entry name" value="Galactose-binding domain-like"/>
    <property type="match status" value="1"/>
</dbReference>
<evidence type="ECO:0000313" key="4">
    <source>
        <dbReference type="Proteomes" id="UP000621560"/>
    </source>
</evidence>
<dbReference type="Proteomes" id="UP000621560">
    <property type="component" value="Unassembled WGS sequence"/>
</dbReference>
<organism evidence="3 4">
    <name type="scientific">Paenibacillus sabuli</name>
    <dbReference type="NCBI Taxonomy" id="2772509"/>
    <lineage>
        <taxon>Bacteria</taxon>
        <taxon>Bacillati</taxon>
        <taxon>Bacillota</taxon>
        <taxon>Bacilli</taxon>
        <taxon>Bacillales</taxon>
        <taxon>Paenibacillaceae</taxon>
        <taxon>Paenibacillus</taxon>
    </lineage>
</organism>
<dbReference type="PANTHER" id="PTHR36453">
    <property type="entry name" value="SECRETED PROTEIN-RELATED"/>
    <property type="match status" value="1"/>
</dbReference>
<dbReference type="InterPro" id="IPR008979">
    <property type="entry name" value="Galactose-bd-like_sf"/>
</dbReference>
<dbReference type="Pfam" id="PF21231">
    <property type="entry name" value="GH141_M"/>
    <property type="match status" value="1"/>
</dbReference>
<dbReference type="RefSeq" id="WP_190921188.1">
    <property type="nucleotide sequence ID" value="NZ_JACXIZ010000053.1"/>
</dbReference>
<dbReference type="InterPro" id="IPR003343">
    <property type="entry name" value="Big_2"/>
</dbReference>
<protein>
    <submittedName>
        <fullName evidence="3">Carbohydrate binding domain-containing protein</fullName>
    </submittedName>
</protein>
<dbReference type="Gene3D" id="2.60.40.2700">
    <property type="match status" value="2"/>
</dbReference>
<dbReference type="GO" id="GO:0016798">
    <property type="term" value="F:hydrolase activity, acting on glycosyl bonds"/>
    <property type="evidence" value="ECO:0007669"/>
    <property type="project" value="InterPro"/>
</dbReference>
<dbReference type="EMBL" id="JACXIZ010000053">
    <property type="protein sequence ID" value="MBD2848087.1"/>
    <property type="molecule type" value="Genomic_DNA"/>
</dbReference>
<evidence type="ECO:0000256" key="1">
    <source>
        <dbReference type="ARBA" id="ARBA00022801"/>
    </source>
</evidence>
<keyword evidence="4" id="KW-1185">Reference proteome</keyword>
<dbReference type="Pfam" id="PF02018">
    <property type="entry name" value="CBM_4_9"/>
    <property type="match status" value="1"/>
</dbReference>
<sequence>MIGQESARTRKGRTRRVRKRIAAALAAALLLNLLAGVTFGPSGLGAGTAAAAGENGEASAGLLANTGFETDLTGWSGSGATIVHETTEAHSGEASARVDRTTSYAGNIRQSHIAFEPGKTYYFSAWVKRTAGTGTVGMFVTQSGVKWNNANYPIMAIGTVGTEWTHLEGLKTFPVSGNDPTAGYVYDDATVFVQHQQNDSAIKDENGHYTDFYVDDVIAEPARPATLTVSGPATAEIPVVGRMSYAYDADVRNQIGTTAGLDEPAIAWSLAGAATGVSVDPVTGLLKVTDQAAPGTITVRAVAADNPEATADYAVTLEAGVPDTEPQPPMAANLVLEGLAKPGRTLTADYDYTDANGDAESGSVYGWYAGATDSGAFTPIPGADGLSYTIAPEQLGQYVSFAVVPATATEPTVGAAVYSEAVLVTTNAAPTAADVRLEGAQLVGQQLTGSYAYADAEGDAETGTTYRWLAAGAADGAYSPIAGATGLTLALTPELEGRYVKFEVTPADAYAQGAAYASAPSQPIEEEARADYYIDPANGDDGNPGTAEQPFRTLVKARDKVRAVSGVMDSDITVHLKGGVYRPDYTVTEEQLYNQSGQLYATRELKTSVLAFDERDSGQNGYDVIYQAATGETPIISGGRPVTGWTLHDAAKQIYKAETGGDLDTRQLYVDGVRAVRARSEQGLTDAVKTTDGYTTSDTFLADWGNLGDLEMVYSEKWTNPRCPVSDIVASGGTATVTMQQPCWHFASNKGGTSITVPWFYENAYELLDEPGEWYLDRAAGAIYYMPRAGEDMSTAEVIAPELEQLMTIEGASPSEPVSHLRFSGLTFAYNTWLRPGTDSGLSDAQNSHIRESGSGRGDWLGLAAVTMANAHGVEFSGNTFTHLGSIALKTLDGSQDTRIVGNRFVDLSGSALAIGEPSSEQKTTTDPAKLNRNNDVLNNYVYDIGIDYRSSAAISAGYPVDMDISHNEIGHTPYSGLHVGYGWASNPSSNTRNLKIQHNLIYDTMEQLVDGGPIYTLGTTGASTAEPNIVSGNYLLRNHSGSQGSLYFDEGSNYYHAYDNVMEGAPNYVFMWATTIHDIQVDNTYTTTASMVNNGTDTPITDTHVHEDADWPTDALAIISAAGLEPGYAHLRRAEPADQLFLADLSLASGQSAQLDVKAILTHSGYALDDPAEVVLTSDDPAVATIDSAGMATAVGPGRATISATVDGQPVTVKGAIFVDDSLDSLTVTATKSELLAGERAALKTEAISQYGHRYPLSGVIYESSAPQIVSVDEGEATAVALGEATITATGVSGGQSLSGSVTITVAEELAEDLIHDTEYWYLSDNATLVPGTGSITIATPGGSAIFQGRTYGDEMIRFNMQLDGTSGWRALTLRGASDQSYSSGANALYMLLFTPEGIELHRFNGGTRTVLYGTLNGYTPVFGPPIPNDVLTYGEPHEVELGTMNVEDGVRIVLRVDGQSVVDAVDIGEGQVRTPGFLGLYSRSGSITIRAARSWLAEAIAEAEAIHTDAVEGDGEGQYPPGTKAALQAAIDDAQAVHDDPAASQVDVDAAEEELRSALDVFVDSEIAIDEAELQAAIAAAATLLDVAVEGTQPGQYMIGTTAVMADAVATAQAVLTDAAATQAALDEAADELQRSLAVFLCTVVVASGSELQIRAQDALALYMTVVDDSDAAAYIQVVHQDFEPYVEAAADVDGLPLPQRLAALRNVAQLYAAEALFVKDSFKEAAERLQRTLEELLAQYGGGGQ</sequence>
<reference evidence="3" key="1">
    <citation type="submission" date="2020-09" db="EMBL/GenBank/DDBJ databases">
        <title>A novel bacterium of genus Paenibacillus, isolated from South China Sea.</title>
        <authorList>
            <person name="Huang H."/>
            <person name="Mo K."/>
            <person name="Hu Y."/>
        </authorList>
    </citation>
    <scope>NUCLEOTIDE SEQUENCE</scope>
    <source>
        <strain evidence="3">IB182496</strain>
    </source>
</reference>
<feature type="domain" description="BIG2" evidence="2">
    <location>
        <begin position="1223"/>
        <end position="1304"/>
    </location>
</feature>
<dbReference type="Pfam" id="PF02368">
    <property type="entry name" value="Big_2"/>
    <property type="match status" value="1"/>
</dbReference>
<gene>
    <name evidence="3" type="ORF">IDH44_23060</name>
</gene>
<keyword evidence="1" id="KW-0378">Hydrolase</keyword>
<dbReference type="InterPro" id="IPR008964">
    <property type="entry name" value="Invasin/intimin_cell_adhesion"/>
</dbReference>
<name>A0A927GUU9_9BACL</name>
<proteinExistence type="predicted"/>